<dbReference type="InterPro" id="IPR058593">
    <property type="entry name" value="ARB_07466-like_C"/>
</dbReference>
<accession>A0A4Y3R483</accession>
<dbReference type="RefSeq" id="WP_086815678.1">
    <property type="nucleotide sequence ID" value="NZ_BJMM01000028.1"/>
</dbReference>
<evidence type="ECO:0000313" key="4">
    <source>
        <dbReference type="Proteomes" id="UP000319210"/>
    </source>
</evidence>
<feature type="domain" description="ARB-07466-like C-terminal" evidence="2">
    <location>
        <begin position="220"/>
        <end position="282"/>
    </location>
</feature>
<dbReference type="EMBL" id="BJMM01000028">
    <property type="protein sequence ID" value="GEB52169.1"/>
    <property type="molecule type" value="Genomic_DNA"/>
</dbReference>
<evidence type="ECO:0000256" key="1">
    <source>
        <dbReference type="SAM" id="MobiDB-lite"/>
    </source>
</evidence>
<dbReference type="OrthoDB" id="5171895at2"/>
<organism evidence="3 4">
    <name type="scientific">Streptomyces cacaoi</name>
    <dbReference type="NCBI Taxonomy" id="1898"/>
    <lineage>
        <taxon>Bacteria</taxon>
        <taxon>Bacillati</taxon>
        <taxon>Actinomycetota</taxon>
        <taxon>Actinomycetes</taxon>
        <taxon>Kitasatosporales</taxon>
        <taxon>Streptomycetaceae</taxon>
        <taxon>Streptomyces</taxon>
    </lineage>
</organism>
<protein>
    <recommendedName>
        <fullName evidence="2">ARB-07466-like C-terminal domain-containing protein</fullName>
    </recommendedName>
</protein>
<proteinExistence type="predicted"/>
<feature type="region of interest" description="Disordered" evidence="1">
    <location>
        <begin position="205"/>
        <end position="232"/>
    </location>
</feature>
<reference evidence="3 4" key="1">
    <citation type="submission" date="2019-06" db="EMBL/GenBank/DDBJ databases">
        <title>Whole genome shotgun sequence of Streptomyces cacaoi subsp. cacaoi NBRC 12748.</title>
        <authorList>
            <person name="Hosoyama A."/>
            <person name="Uohara A."/>
            <person name="Ohji S."/>
            <person name="Ichikawa N."/>
        </authorList>
    </citation>
    <scope>NUCLEOTIDE SEQUENCE [LARGE SCALE GENOMIC DNA]</scope>
    <source>
        <strain evidence="3 4">NBRC 12748</strain>
    </source>
</reference>
<keyword evidence="4" id="KW-1185">Reference proteome</keyword>
<sequence>MLRSALACLVLLGVVTYALVVKLTEDERAHCTVRAGDGRDEADRTLGPDQAANAATIAAVAARRGLPERAVTIALATAMQESQLRNIGHGDRDSLGLFQQRPTQGWGTADQIRDPVYSAGRFYDHLVKIPGYSRLPLTVAAQRVQRSGYPQAYAKHEADAAALTAALTGRRAAALSCTPEPVGTRHSGDPERVRAQLVREFGSRMLGGEPDAAPSEAARETASGRGASRTAVTVPAPGERRGWELAHWAVAHAGELDIDRVRYGSREWRADRGREGWRAVGGTAAAGAQGTGAGGGGGRVVLRVGTGH</sequence>
<evidence type="ECO:0000313" key="3">
    <source>
        <dbReference type="EMBL" id="GEB52169.1"/>
    </source>
</evidence>
<comment type="caution">
    <text evidence="3">The sequence shown here is derived from an EMBL/GenBank/DDBJ whole genome shotgun (WGS) entry which is preliminary data.</text>
</comment>
<dbReference type="AlphaFoldDB" id="A0A4Y3R483"/>
<evidence type="ECO:0000259" key="2">
    <source>
        <dbReference type="Pfam" id="PF26571"/>
    </source>
</evidence>
<dbReference type="Proteomes" id="UP000319210">
    <property type="component" value="Unassembled WGS sequence"/>
</dbReference>
<dbReference type="Pfam" id="PF26571">
    <property type="entry name" value="VldE"/>
    <property type="match status" value="1"/>
</dbReference>
<name>A0A4Y3R483_STRCI</name>
<gene>
    <name evidence="3" type="ORF">SCA03_47200</name>
</gene>